<dbReference type="Gene3D" id="3.40.228.10">
    <property type="entry name" value="Dimethylsulfoxide Reductase, domain 2"/>
    <property type="match status" value="1"/>
</dbReference>
<dbReference type="AlphaFoldDB" id="A0A2W1KBC7"/>
<keyword evidence="7" id="KW-0408">Iron</keyword>
<dbReference type="PANTHER" id="PTHR43742:SF9">
    <property type="entry name" value="TETRATHIONATE REDUCTASE SUBUNIT A"/>
    <property type="match status" value="1"/>
</dbReference>
<dbReference type="PROSITE" id="PS51669">
    <property type="entry name" value="4FE4S_MOW_BIS_MGD"/>
    <property type="match status" value="1"/>
</dbReference>
<gene>
    <name evidence="10" type="ORF">DN052_14930</name>
</gene>
<keyword evidence="4" id="KW-0479">Metal-binding</keyword>
<dbReference type="InterPro" id="IPR050612">
    <property type="entry name" value="Prok_Mopterin_Oxidored"/>
</dbReference>
<evidence type="ECO:0000256" key="3">
    <source>
        <dbReference type="ARBA" id="ARBA00022505"/>
    </source>
</evidence>
<evidence type="ECO:0000259" key="9">
    <source>
        <dbReference type="PROSITE" id="PS51669"/>
    </source>
</evidence>
<dbReference type="GO" id="GO:0016491">
    <property type="term" value="F:oxidoreductase activity"/>
    <property type="evidence" value="ECO:0007669"/>
    <property type="project" value="UniProtKB-KW"/>
</dbReference>
<dbReference type="InterPro" id="IPR009010">
    <property type="entry name" value="Asp_de-COase-like_dom_sf"/>
</dbReference>
<reference evidence="10 11" key="1">
    <citation type="submission" date="2018-06" db="EMBL/GenBank/DDBJ databases">
        <title>Draft sequence of Acidithiobacillus ferrooxidans CCM 4253.</title>
        <authorList>
            <person name="Moya-Beltran A."/>
            <person name="Castro M."/>
            <person name="Covarrubias P.C."/>
            <person name="Issotta F."/>
            <person name="Janiczek O."/>
            <person name="Mandl M."/>
            <person name="Kucera J."/>
            <person name="Quatrini R."/>
        </authorList>
    </citation>
    <scope>NUCLEOTIDE SEQUENCE [LARGE SCALE GENOMIC DNA]</scope>
    <source>
        <strain evidence="10 11">CCM 4253</strain>
    </source>
</reference>
<dbReference type="Gene3D" id="3.40.50.740">
    <property type="match status" value="2"/>
</dbReference>
<dbReference type="InterPro" id="IPR006963">
    <property type="entry name" value="Mopterin_OxRdtase_4Fe-4S_dom"/>
</dbReference>
<name>A0A2W1KBC7_ACIFR</name>
<dbReference type="InterPro" id="IPR006657">
    <property type="entry name" value="MoPterin_dinucl-bd_dom"/>
</dbReference>
<keyword evidence="3" id="KW-0500">Molybdenum</keyword>
<dbReference type="RefSeq" id="WP_012537032.1">
    <property type="nucleotide sequence ID" value="NZ_AP025160.1"/>
</dbReference>
<dbReference type="Pfam" id="PF01568">
    <property type="entry name" value="Molydop_binding"/>
    <property type="match status" value="1"/>
</dbReference>
<dbReference type="GeneID" id="65281299"/>
<keyword evidence="6" id="KW-0560">Oxidoreductase</keyword>
<evidence type="ECO:0000256" key="5">
    <source>
        <dbReference type="ARBA" id="ARBA00022729"/>
    </source>
</evidence>
<dbReference type="GO" id="GO:0043546">
    <property type="term" value="F:molybdopterin cofactor binding"/>
    <property type="evidence" value="ECO:0007669"/>
    <property type="project" value="InterPro"/>
</dbReference>
<keyword evidence="8" id="KW-0411">Iron-sulfur</keyword>
<evidence type="ECO:0000256" key="4">
    <source>
        <dbReference type="ARBA" id="ARBA00022723"/>
    </source>
</evidence>
<comment type="similarity">
    <text evidence="1">Belongs to the prokaryotic molybdopterin-containing oxidoreductase family.</text>
</comment>
<dbReference type="GO" id="GO:0046872">
    <property type="term" value="F:metal ion binding"/>
    <property type="evidence" value="ECO:0007669"/>
    <property type="project" value="UniProtKB-KW"/>
</dbReference>
<protein>
    <submittedName>
        <fullName evidence="10">Sulfur reductase</fullName>
    </submittedName>
</protein>
<evidence type="ECO:0000256" key="2">
    <source>
        <dbReference type="ARBA" id="ARBA00022485"/>
    </source>
</evidence>
<keyword evidence="2" id="KW-0004">4Fe-4S</keyword>
<evidence type="ECO:0000256" key="8">
    <source>
        <dbReference type="ARBA" id="ARBA00023014"/>
    </source>
</evidence>
<evidence type="ECO:0000256" key="7">
    <source>
        <dbReference type="ARBA" id="ARBA00023004"/>
    </source>
</evidence>
<evidence type="ECO:0000256" key="1">
    <source>
        <dbReference type="ARBA" id="ARBA00010312"/>
    </source>
</evidence>
<accession>A0A2W1KBC7</accession>
<dbReference type="GO" id="GO:0051539">
    <property type="term" value="F:4 iron, 4 sulfur cluster binding"/>
    <property type="evidence" value="ECO:0007669"/>
    <property type="project" value="UniProtKB-KW"/>
</dbReference>
<dbReference type="Gene3D" id="2.40.40.20">
    <property type="match status" value="1"/>
</dbReference>
<sequence length="916" mass="101561">MAWQFPKMTRRTFLKSTSVSAVGATLYHPDWIKLAGPTHPDAADHFAHSICNYCSSFCSLRITVAEKKGKQRIMKLGGNPNSTLNGDKICARGQSGLRQVYSANRIKTPLIRVAGSKRGEMKFRSATWEEAWDYIAQKSKSIKPWEWTVYGGWSTCSFYVPHTIAFTSAIQCPNLITSPTQNCVFDGHLGTNSMIGNFVVHGENIEDYENSDYILSIIGNACIGGVSTCRAVRFSAGKEKGAKVVVLDPRASETAAKADEWYAIKPGTDLDFTLAMLREMMNNGWYDEDFLVSHSNMPFLVRKNAHNAWELYLSAQKEPAVIDAKSGQVVFLPAFSNYNLQGSNGNSVTPLLRAPQGFTHNGEAMLTVFDAQHQELQPYTPEWAAANTGISADDIRKIAREFSTAKSPIVIPGWSGARYGNIQMLRRVQAMIQTLKGRLDVPGGWIFGGDYREQVRNMWAQKDNPKAPPLASLAGMPFVYWAANAAANPGSHDHGYPAWAAVHRDQTPKDSPDWAAFPFTTEVGLDSAIKGKLTWKGAPYLCKAILLNGTNPMRDAPEGFWQEAFTHPNMELVVVMDVMPADTVAYADVVLPELTYLERDEPAIYGNGVNPDNMLITRYQAIPPAYDNVILTDAFLKLTEVLTGSSEPYYQSVQDLMGIPAARLKALTEEKRAKGIQNPFTMALRQMDFEAKAKGLGITPQKLDAVLREKGVYPVAKADELIANYGMPRKMALPTPSGRAEFYSNLYGQLREQFGLWDNPYFSVLATHIPADCRPGSKAPMADDEFYFTFGMVPVVSHCSPNNDFQPLVSISKFRGDIYTGLWVHSQRAGKLGLKEGDKVWVTNQLTQQKAEASVHVTRLVREDTVFLYSGYGDQNPALTHGYRMGTALNKITPDFIEPVSGGFRSQEFTVRLERA</sequence>
<keyword evidence="5" id="KW-0732">Signal</keyword>
<dbReference type="InterPro" id="IPR006656">
    <property type="entry name" value="Mopterin_OxRdtase"/>
</dbReference>
<feature type="domain" description="4Fe-4S Mo/W bis-MGD-type" evidence="9">
    <location>
        <begin position="44"/>
        <end position="104"/>
    </location>
</feature>
<dbReference type="Pfam" id="PF00384">
    <property type="entry name" value="Molybdopterin"/>
    <property type="match status" value="1"/>
</dbReference>
<comment type="caution">
    <text evidence="10">The sequence shown here is derived from an EMBL/GenBank/DDBJ whole genome shotgun (WGS) entry which is preliminary data.</text>
</comment>
<proteinExistence type="inferred from homology"/>
<dbReference type="Proteomes" id="UP000248886">
    <property type="component" value="Unassembled WGS sequence"/>
</dbReference>
<evidence type="ECO:0000313" key="11">
    <source>
        <dbReference type="Proteomes" id="UP000248886"/>
    </source>
</evidence>
<dbReference type="PANTHER" id="PTHR43742">
    <property type="entry name" value="TRIMETHYLAMINE-N-OXIDE REDUCTASE"/>
    <property type="match status" value="1"/>
</dbReference>
<evidence type="ECO:0000256" key="6">
    <source>
        <dbReference type="ARBA" id="ARBA00023002"/>
    </source>
</evidence>
<dbReference type="Pfam" id="PF04879">
    <property type="entry name" value="Molybdop_Fe4S4"/>
    <property type="match status" value="1"/>
</dbReference>
<dbReference type="SMART" id="SM00926">
    <property type="entry name" value="Molybdop_Fe4S4"/>
    <property type="match status" value="1"/>
</dbReference>
<evidence type="ECO:0000313" key="10">
    <source>
        <dbReference type="EMBL" id="PZD79825.1"/>
    </source>
</evidence>
<organism evidence="10 11">
    <name type="scientific">Acidithiobacillus ferrooxidans</name>
    <name type="common">Thiobacillus ferrooxidans</name>
    <dbReference type="NCBI Taxonomy" id="920"/>
    <lineage>
        <taxon>Bacteria</taxon>
        <taxon>Pseudomonadati</taxon>
        <taxon>Pseudomonadota</taxon>
        <taxon>Acidithiobacillia</taxon>
        <taxon>Acidithiobacillales</taxon>
        <taxon>Acidithiobacillaceae</taxon>
        <taxon>Acidithiobacillus</taxon>
    </lineage>
</organism>
<dbReference type="Gene3D" id="2.20.25.90">
    <property type="entry name" value="ADC-like domains"/>
    <property type="match status" value="1"/>
</dbReference>
<dbReference type="SUPFAM" id="SSF50692">
    <property type="entry name" value="ADC-like"/>
    <property type="match status" value="1"/>
</dbReference>
<dbReference type="SUPFAM" id="SSF53706">
    <property type="entry name" value="Formate dehydrogenase/DMSO reductase, domains 1-3"/>
    <property type="match status" value="1"/>
</dbReference>
<dbReference type="OrthoDB" id="9815647at2"/>
<dbReference type="EMBL" id="QKQP01000012">
    <property type="protein sequence ID" value="PZD79825.1"/>
    <property type="molecule type" value="Genomic_DNA"/>
</dbReference>